<evidence type="ECO:0000259" key="5">
    <source>
        <dbReference type="Pfam" id="PF02875"/>
    </source>
</evidence>
<evidence type="ECO:0000256" key="1">
    <source>
        <dbReference type="ARBA" id="ARBA00022598"/>
    </source>
</evidence>
<feature type="domain" description="Mur ligase central" evidence="6">
    <location>
        <begin position="192"/>
        <end position="380"/>
    </location>
</feature>
<keyword evidence="4" id="KW-1133">Transmembrane helix</keyword>
<feature type="domain" description="Mur ligase C-terminal" evidence="5">
    <location>
        <begin position="403"/>
        <end position="526"/>
    </location>
</feature>
<dbReference type="InterPro" id="IPR036565">
    <property type="entry name" value="Mur-like_cat_sf"/>
</dbReference>
<dbReference type="SUPFAM" id="SSF53623">
    <property type="entry name" value="MurD-like peptide ligases, catalytic domain"/>
    <property type="match status" value="1"/>
</dbReference>
<evidence type="ECO:0000313" key="8">
    <source>
        <dbReference type="Proteomes" id="UP001217500"/>
    </source>
</evidence>
<dbReference type="InterPro" id="IPR004101">
    <property type="entry name" value="Mur_ligase_C"/>
</dbReference>
<evidence type="ECO:0000259" key="6">
    <source>
        <dbReference type="Pfam" id="PF08245"/>
    </source>
</evidence>
<evidence type="ECO:0000256" key="4">
    <source>
        <dbReference type="SAM" id="Phobius"/>
    </source>
</evidence>
<dbReference type="InterPro" id="IPR036615">
    <property type="entry name" value="Mur_ligase_C_dom_sf"/>
</dbReference>
<dbReference type="Gene3D" id="3.40.1190.10">
    <property type="entry name" value="Mur-like, catalytic domain"/>
    <property type="match status" value="1"/>
</dbReference>
<accession>A0AAF0BMI1</accession>
<keyword evidence="8" id="KW-1185">Reference proteome</keyword>
<dbReference type="Pfam" id="PF02875">
    <property type="entry name" value="Mur_ligase_C"/>
    <property type="match status" value="1"/>
</dbReference>
<evidence type="ECO:0000256" key="2">
    <source>
        <dbReference type="ARBA" id="ARBA00022741"/>
    </source>
</evidence>
<dbReference type="SUPFAM" id="SSF53244">
    <property type="entry name" value="MurD-like peptide ligases, peptide-binding domain"/>
    <property type="match status" value="1"/>
</dbReference>
<dbReference type="PANTHER" id="PTHR43024:SF1">
    <property type="entry name" value="UDP-N-ACETYLMURAMOYL-TRIPEPTIDE--D-ALANYL-D-ALANINE LIGASE"/>
    <property type="match status" value="1"/>
</dbReference>
<keyword evidence="4" id="KW-0472">Membrane</keyword>
<keyword evidence="4" id="KW-0812">Transmembrane</keyword>
<dbReference type="InterPro" id="IPR013221">
    <property type="entry name" value="Mur_ligase_cen"/>
</dbReference>
<evidence type="ECO:0000256" key="3">
    <source>
        <dbReference type="ARBA" id="ARBA00022840"/>
    </source>
</evidence>
<keyword evidence="3" id="KW-0067">ATP-binding</keyword>
<dbReference type="Pfam" id="PF08245">
    <property type="entry name" value="Mur_ligase_M"/>
    <property type="match status" value="1"/>
</dbReference>
<keyword evidence="1 7" id="KW-0436">Ligase</keyword>
<protein>
    <submittedName>
        <fullName evidence="7">UDP-N-acetylmuramoyl-tripeptide--D-alanyl-D-alanine ligase</fullName>
    </submittedName>
</protein>
<dbReference type="Gene3D" id="3.90.190.20">
    <property type="entry name" value="Mur ligase, C-terminal domain"/>
    <property type="match status" value="1"/>
</dbReference>
<name>A0AAF0BMI1_9PROT</name>
<dbReference type="KEGG" id="gso:PH603_02060"/>
<dbReference type="Proteomes" id="UP001217500">
    <property type="component" value="Chromosome"/>
</dbReference>
<sequence>MTTGFIAGLILFALTFTFAHLRGLALMKFFQQEEYDGRRFLGWFRHARAFDRAASLWWLVAVIIALAGYRAPGVALTLIGFGHGILLSRRVSKEAKKALVMTERVKRIHLVYLVLAGLLAAYVGYDLSLSEDEAFLNASYEGLNLIPLVQLLPLVLVLANFMLSPFEARVKARFRAEAVEKFNRLAPKVIAITGSFGKTSTKHILHHILSAAAPTLATPGSVNTDMGITRVIRESLTPEHGFFIVEMGAYGPGSIARLCKLTPPDVGLITAVGAAHYERFKSLETVAKAKFELAEATFRRGGPVIVNAGGIAPNLLAERMTAVTGDYRLLGDGGALVLEKSEMTADGLVLTLREGEATETLKVPLWGHHQAGNVALAALTARALGLPWSAIRGALATMGQIRHRLEVTKAPGQPTIVNDAYNSNPVGFKAALETLDVLKADGGKRILVTPGMVELGARHDEDHLELGKAAATHADIVAVVTPDRIPTFVEGLKAAGTAVEVREFAKQDEAEAFVRGIVKAGDVVLFENNLPDLYEAKVRF</sequence>
<proteinExistence type="predicted"/>
<dbReference type="GO" id="GO:0016881">
    <property type="term" value="F:acid-amino acid ligase activity"/>
    <property type="evidence" value="ECO:0007669"/>
    <property type="project" value="InterPro"/>
</dbReference>
<reference evidence="7" key="1">
    <citation type="submission" date="2023-01" db="EMBL/GenBank/DDBJ databases">
        <title>The genome sequence of Kordiimonadaceae bacterium 6D33.</title>
        <authorList>
            <person name="Liu Y."/>
        </authorList>
    </citation>
    <scope>NUCLEOTIDE SEQUENCE</scope>
    <source>
        <strain evidence="7">6D33</strain>
    </source>
</reference>
<feature type="transmembrane region" description="Helical" evidence="4">
    <location>
        <begin position="56"/>
        <end position="87"/>
    </location>
</feature>
<dbReference type="EMBL" id="CP116805">
    <property type="protein sequence ID" value="WCL54541.1"/>
    <property type="molecule type" value="Genomic_DNA"/>
</dbReference>
<feature type="transmembrane region" description="Helical" evidence="4">
    <location>
        <begin position="108"/>
        <end position="125"/>
    </location>
</feature>
<dbReference type="PANTHER" id="PTHR43024">
    <property type="entry name" value="UDP-N-ACETYLMURAMOYL-TRIPEPTIDE--D-ALANYL-D-ALANINE LIGASE"/>
    <property type="match status" value="1"/>
</dbReference>
<organism evidence="7 8">
    <name type="scientific">Gimibacter soli</name>
    <dbReference type="NCBI Taxonomy" id="3024400"/>
    <lineage>
        <taxon>Bacteria</taxon>
        <taxon>Pseudomonadati</taxon>
        <taxon>Pseudomonadota</taxon>
        <taxon>Alphaproteobacteria</taxon>
        <taxon>Kordiimonadales</taxon>
        <taxon>Temperatibacteraceae</taxon>
        <taxon>Gimibacter</taxon>
    </lineage>
</organism>
<keyword evidence="2" id="KW-0547">Nucleotide-binding</keyword>
<evidence type="ECO:0000313" key="7">
    <source>
        <dbReference type="EMBL" id="WCL54541.1"/>
    </source>
</evidence>
<dbReference type="RefSeq" id="WP_289504260.1">
    <property type="nucleotide sequence ID" value="NZ_CP116805.1"/>
</dbReference>
<gene>
    <name evidence="7" type="ORF">PH603_02060</name>
</gene>
<dbReference type="InterPro" id="IPR051046">
    <property type="entry name" value="MurCDEF_CellWall_CoF430Synth"/>
</dbReference>
<feature type="transmembrane region" description="Helical" evidence="4">
    <location>
        <begin position="145"/>
        <end position="163"/>
    </location>
</feature>
<dbReference type="GO" id="GO:0005524">
    <property type="term" value="F:ATP binding"/>
    <property type="evidence" value="ECO:0007669"/>
    <property type="project" value="UniProtKB-KW"/>
</dbReference>
<dbReference type="AlphaFoldDB" id="A0AAF0BMI1"/>